<feature type="region of interest" description="Disordered" evidence="1">
    <location>
        <begin position="143"/>
        <end position="189"/>
    </location>
</feature>
<evidence type="ECO:0000313" key="3">
    <source>
        <dbReference type="EMBL" id="KAL0171388.1"/>
    </source>
</evidence>
<comment type="caution">
    <text evidence="3">The sequence shown here is derived from an EMBL/GenBank/DDBJ whole genome shotgun (WGS) entry which is preliminary data.</text>
</comment>
<dbReference type="EMBL" id="JAMKFB020000016">
    <property type="protein sequence ID" value="KAL0171388.1"/>
    <property type="molecule type" value="Genomic_DNA"/>
</dbReference>
<sequence length="189" mass="19998">MNSVSNLQSMGDMLNSSQASIAGLGSYGGLAGLGGGLGGQLRAGGRMSAGSGGSSMSGGLRLSQLSQMGTTTDSLSQQQQQQAAALRYPLSFQNPLFHLAADGPQLHHQHSRAQPPPPLLLAPEPDASHPTYIPQFAHGGFSRSEDLSTLRPGPHLGQPSIIHSHSYSDDYSRHNQSEYGRRQLSMHMQ</sequence>
<name>A0ABD0PBD1_CIRMR</name>
<feature type="compositionally biased region" description="Basic and acidic residues" evidence="1">
    <location>
        <begin position="166"/>
        <end position="181"/>
    </location>
</feature>
<keyword evidence="4" id="KW-1185">Reference proteome</keyword>
<proteinExistence type="predicted"/>
<dbReference type="AlphaFoldDB" id="A0ABD0PBD1"/>
<feature type="domain" description="Disabled homolog 2-interacting protein C-terminal" evidence="2">
    <location>
        <begin position="49"/>
        <end position="187"/>
    </location>
</feature>
<gene>
    <name evidence="3" type="ORF">M9458_031699</name>
</gene>
<evidence type="ECO:0000313" key="4">
    <source>
        <dbReference type="Proteomes" id="UP001529510"/>
    </source>
</evidence>
<accession>A0ABD0PBD1</accession>
<protein>
    <recommendedName>
        <fullName evidence="2">Disabled homolog 2-interacting protein C-terminal domain-containing protein</fullName>
    </recommendedName>
</protein>
<reference evidence="3 4" key="1">
    <citation type="submission" date="2024-05" db="EMBL/GenBank/DDBJ databases">
        <title>Genome sequencing and assembly of Indian major carp, Cirrhinus mrigala (Hamilton, 1822).</title>
        <authorList>
            <person name="Mohindra V."/>
            <person name="Chowdhury L.M."/>
            <person name="Lal K."/>
            <person name="Jena J.K."/>
        </authorList>
    </citation>
    <scope>NUCLEOTIDE SEQUENCE [LARGE SCALE GENOMIC DNA]</scope>
    <source>
        <strain evidence="3">CM1030</strain>
        <tissue evidence="3">Blood</tissue>
    </source>
</reference>
<feature type="non-terminal residue" evidence="3">
    <location>
        <position position="189"/>
    </location>
</feature>
<dbReference type="Proteomes" id="UP001529510">
    <property type="component" value="Unassembled WGS sequence"/>
</dbReference>
<organism evidence="3 4">
    <name type="scientific">Cirrhinus mrigala</name>
    <name type="common">Mrigala</name>
    <dbReference type="NCBI Taxonomy" id="683832"/>
    <lineage>
        <taxon>Eukaryota</taxon>
        <taxon>Metazoa</taxon>
        <taxon>Chordata</taxon>
        <taxon>Craniata</taxon>
        <taxon>Vertebrata</taxon>
        <taxon>Euteleostomi</taxon>
        <taxon>Actinopterygii</taxon>
        <taxon>Neopterygii</taxon>
        <taxon>Teleostei</taxon>
        <taxon>Ostariophysi</taxon>
        <taxon>Cypriniformes</taxon>
        <taxon>Cyprinidae</taxon>
        <taxon>Labeoninae</taxon>
        <taxon>Labeonini</taxon>
        <taxon>Cirrhinus</taxon>
    </lineage>
</organism>
<dbReference type="InterPro" id="IPR021887">
    <property type="entry name" value="DAB2P_C"/>
</dbReference>
<evidence type="ECO:0000259" key="2">
    <source>
        <dbReference type="Pfam" id="PF12004"/>
    </source>
</evidence>
<evidence type="ECO:0000256" key="1">
    <source>
        <dbReference type="SAM" id="MobiDB-lite"/>
    </source>
</evidence>
<dbReference type="Pfam" id="PF12004">
    <property type="entry name" value="DAB2P_C"/>
    <property type="match status" value="1"/>
</dbReference>